<comment type="caution">
    <text evidence="1">The sequence shown here is derived from an EMBL/GenBank/DDBJ whole genome shotgun (WGS) entry which is preliminary data.</text>
</comment>
<protein>
    <recommendedName>
        <fullName evidence="3">3-oxoacyl-ACP synthase</fullName>
    </recommendedName>
</protein>
<evidence type="ECO:0000313" key="2">
    <source>
        <dbReference type="Proteomes" id="UP000615593"/>
    </source>
</evidence>
<reference evidence="2" key="1">
    <citation type="journal article" date="2019" name="Int. J. Syst. Evol. Microbiol.">
        <title>The Global Catalogue of Microorganisms (GCM) 10K type strain sequencing project: providing services to taxonomists for standard genome sequencing and annotation.</title>
        <authorList>
            <consortium name="The Broad Institute Genomics Platform"/>
            <consortium name="The Broad Institute Genome Sequencing Center for Infectious Disease"/>
            <person name="Wu L."/>
            <person name="Ma J."/>
        </authorList>
    </citation>
    <scope>NUCLEOTIDE SEQUENCE [LARGE SCALE GENOMIC DNA]</scope>
    <source>
        <strain evidence="2">KCTC 12708</strain>
    </source>
</reference>
<accession>A0ABQ3BL86</accession>
<evidence type="ECO:0008006" key="3">
    <source>
        <dbReference type="Google" id="ProtNLM"/>
    </source>
</evidence>
<organism evidence="1 2">
    <name type="scientific">Mesonia mobilis</name>
    <dbReference type="NCBI Taxonomy" id="369791"/>
    <lineage>
        <taxon>Bacteria</taxon>
        <taxon>Pseudomonadati</taxon>
        <taxon>Bacteroidota</taxon>
        <taxon>Flavobacteriia</taxon>
        <taxon>Flavobacteriales</taxon>
        <taxon>Flavobacteriaceae</taxon>
        <taxon>Mesonia</taxon>
    </lineage>
</organism>
<gene>
    <name evidence="1" type="ORF">GCM10008088_08460</name>
</gene>
<proteinExistence type="predicted"/>
<dbReference type="Proteomes" id="UP000615593">
    <property type="component" value="Unassembled WGS sequence"/>
</dbReference>
<dbReference type="RefSeq" id="WP_027883963.1">
    <property type="nucleotide sequence ID" value="NZ_BMWY01000002.1"/>
</dbReference>
<keyword evidence="2" id="KW-1185">Reference proteome</keyword>
<dbReference type="GeneID" id="94368511"/>
<sequence>MHKNHQISASVILRNHQVIFNGKVIFETAEDLELLAFLKACYQDLEIDYAKFYKMDLLSKLGFIASEYLAKDQKLTPETALILQNSSGSLETDLNYQASISNENAFASPSVFVYTLPNIVLGELSIRQQLQTENAFFISEKFDASFLIVYLQNLFSTNKANAAICGWLDLDKEGYNVFLSLITQDDKGKALTAENLKENYEQFKTRA</sequence>
<dbReference type="EMBL" id="BMWY01000002">
    <property type="protein sequence ID" value="GGZ49351.1"/>
    <property type="molecule type" value="Genomic_DNA"/>
</dbReference>
<name>A0ABQ3BL86_9FLAO</name>
<evidence type="ECO:0000313" key="1">
    <source>
        <dbReference type="EMBL" id="GGZ49351.1"/>
    </source>
</evidence>